<dbReference type="PRINTS" id="PR01500">
    <property type="entry name" value="TROPOELASTIN"/>
</dbReference>
<accession>A0ABM0Q1B4</accession>
<sequence length="274" mass="29203">MLWDGDMPRGRHRVTQRPSVWLGHVGLVLHPSEKGPGAGASPMGQGLRLGAASARPAQVEKPSLKLSPQTMGSFQQCPLQNQNSRKNANLWAAPNFIKAKEPESPLSRRQRSSAEHPDVGSSAACVSCAVSPAPGSNMQKGIRRPLPCRTCGRRAPGQQDPQQQTAPLRLARPGRVCFGSKRLSCMELVVGTAGLWVPPGALSSSLAEGRALARLPGSFARPSLPRGTGYQGHPLPSIAGHPWTPWRACGGGGAFPRTGLILKNKIRMNHKTCH</sequence>
<dbReference type="GeneID" id="103582292"/>
<reference evidence="3" key="1">
    <citation type="submission" date="2025-08" db="UniProtKB">
        <authorList>
            <consortium name="RefSeq"/>
        </authorList>
    </citation>
    <scope>IDENTIFICATION</scope>
</reference>
<name>A0ABM0Q1B4_GALVR</name>
<gene>
    <name evidence="3" type="primary">LOC103582292</name>
</gene>
<dbReference type="RefSeq" id="XP_008562155.1">
    <property type="nucleotide sequence ID" value="XM_008563933.1"/>
</dbReference>
<protein>
    <submittedName>
        <fullName evidence="3">Uncharacterized protein LOC103582292</fullName>
    </submittedName>
</protein>
<evidence type="ECO:0000313" key="2">
    <source>
        <dbReference type="Proteomes" id="UP000694923"/>
    </source>
</evidence>
<organism evidence="2 3">
    <name type="scientific">Galeopterus variegatus</name>
    <name type="common">Malayan flying lemur</name>
    <name type="synonym">Cynocephalus variegatus</name>
    <dbReference type="NCBI Taxonomy" id="482537"/>
    <lineage>
        <taxon>Eukaryota</taxon>
        <taxon>Metazoa</taxon>
        <taxon>Chordata</taxon>
        <taxon>Craniata</taxon>
        <taxon>Vertebrata</taxon>
        <taxon>Euteleostomi</taxon>
        <taxon>Mammalia</taxon>
        <taxon>Eutheria</taxon>
        <taxon>Euarchontoglires</taxon>
        <taxon>Dermoptera</taxon>
        <taxon>Cynocephalidae</taxon>
        <taxon>Galeopterus</taxon>
    </lineage>
</organism>
<keyword evidence="2" id="KW-1185">Reference proteome</keyword>
<feature type="region of interest" description="Disordered" evidence="1">
    <location>
        <begin position="149"/>
        <end position="168"/>
    </location>
</feature>
<evidence type="ECO:0000313" key="3">
    <source>
        <dbReference type="RefSeq" id="XP_008562155.1"/>
    </source>
</evidence>
<evidence type="ECO:0000256" key="1">
    <source>
        <dbReference type="SAM" id="MobiDB-lite"/>
    </source>
</evidence>
<proteinExistence type="predicted"/>
<dbReference type="Proteomes" id="UP000694923">
    <property type="component" value="Unplaced"/>
</dbReference>
<feature type="region of interest" description="Disordered" evidence="1">
    <location>
        <begin position="99"/>
        <end position="119"/>
    </location>
</feature>